<dbReference type="KEGG" id="tsy:THSYN_23455"/>
<dbReference type="AlphaFoldDB" id="A0A2K8UET3"/>
<gene>
    <name evidence="1" type="ORF">THSYN_23455</name>
</gene>
<dbReference type="Proteomes" id="UP000232638">
    <property type="component" value="Chromosome"/>
</dbReference>
<accession>A0A2K8UET3</accession>
<proteinExistence type="predicted"/>
<evidence type="ECO:0000313" key="2">
    <source>
        <dbReference type="Proteomes" id="UP000232638"/>
    </source>
</evidence>
<evidence type="ECO:0000313" key="1">
    <source>
        <dbReference type="EMBL" id="AUB83611.1"/>
    </source>
</evidence>
<name>A0A2K8UET3_9GAMM</name>
<sequence>MLAAEAIQHELSLAVFGLVQAPLTASASVSVFSQWPLLFASSQEFSVQFPASWLLFASVHNGFK</sequence>
<organism evidence="1 2">
    <name type="scientific">Candidatus Thiodictyon syntrophicum</name>
    <dbReference type="NCBI Taxonomy" id="1166950"/>
    <lineage>
        <taxon>Bacteria</taxon>
        <taxon>Pseudomonadati</taxon>
        <taxon>Pseudomonadota</taxon>
        <taxon>Gammaproteobacteria</taxon>
        <taxon>Chromatiales</taxon>
        <taxon>Chromatiaceae</taxon>
        <taxon>Thiodictyon</taxon>
    </lineage>
</organism>
<keyword evidence="2" id="KW-1185">Reference proteome</keyword>
<reference evidence="1 2" key="1">
    <citation type="submission" date="2017-03" db="EMBL/GenBank/DDBJ databases">
        <title>Complete genome sequence of Candidatus 'Thiodictyon syntrophicum' sp. nov. strain Cad16T, a photolithoautotroph purple sulfur bacterium isolated from an alpine meromictic lake.</title>
        <authorList>
            <person name="Luedin S.M."/>
            <person name="Pothier J.F."/>
            <person name="Danza F."/>
            <person name="Storelli N."/>
            <person name="Wittwer M."/>
            <person name="Tonolla M."/>
        </authorList>
    </citation>
    <scope>NUCLEOTIDE SEQUENCE [LARGE SCALE GENOMIC DNA]</scope>
    <source>
        <strain evidence="1 2">Cad16T</strain>
    </source>
</reference>
<dbReference type="EMBL" id="CP020370">
    <property type="protein sequence ID" value="AUB83611.1"/>
    <property type="molecule type" value="Genomic_DNA"/>
</dbReference>
<protein>
    <submittedName>
        <fullName evidence="1">Uncharacterized protein</fullName>
    </submittedName>
</protein>